<accession>A0A412NEQ2</accession>
<dbReference type="AlphaFoldDB" id="A0A412NEQ2"/>
<dbReference type="RefSeq" id="WP_015517563.1">
    <property type="nucleotide sequence ID" value="NZ_JAAILZ010000002.1"/>
</dbReference>
<gene>
    <name evidence="1" type="ORF">DWX36_13125</name>
</gene>
<evidence type="ECO:0000313" key="1">
    <source>
        <dbReference type="EMBL" id="RGT37019.1"/>
    </source>
</evidence>
<organism evidence="1 2">
    <name type="scientific">Mediterraneibacter gnavus</name>
    <name type="common">Ruminococcus gnavus</name>
    <dbReference type="NCBI Taxonomy" id="33038"/>
    <lineage>
        <taxon>Bacteria</taxon>
        <taxon>Bacillati</taxon>
        <taxon>Bacillota</taxon>
        <taxon>Clostridia</taxon>
        <taxon>Lachnospirales</taxon>
        <taxon>Lachnospiraceae</taxon>
        <taxon>Mediterraneibacter</taxon>
    </lineage>
</organism>
<proteinExistence type="predicted"/>
<dbReference type="Proteomes" id="UP000283834">
    <property type="component" value="Unassembled WGS sequence"/>
</dbReference>
<evidence type="ECO:0000313" key="2">
    <source>
        <dbReference type="Proteomes" id="UP000283834"/>
    </source>
</evidence>
<protein>
    <submittedName>
        <fullName evidence="1">Uncharacterized protein</fullName>
    </submittedName>
</protein>
<comment type="caution">
    <text evidence="1">The sequence shown here is derived from an EMBL/GenBank/DDBJ whole genome shotgun (WGS) entry which is preliminary data.</text>
</comment>
<reference evidence="1 2" key="1">
    <citation type="submission" date="2018-08" db="EMBL/GenBank/DDBJ databases">
        <title>A genome reference for cultivated species of the human gut microbiota.</title>
        <authorList>
            <person name="Zou Y."/>
            <person name="Xue W."/>
            <person name="Luo G."/>
        </authorList>
    </citation>
    <scope>NUCLEOTIDE SEQUENCE [LARGE SCALE GENOMIC DNA]</scope>
    <source>
        <strain evidence="1 2">AF19-16AC</strain>
    </source>
</reference>
<name>A0A412NEQ2_MEDGN</name>
<sequence>MATKERLIVKTSYMDVLERMLRKRGVKVVMSGVREMTLAEEIRNLAELGVDQNVIDRMTQKYNRMLTDHGNTCNKIRDEVYREVRGVKAELAEKETIIRVLTTHIREKELL</sequence>
<dbReference type="EMBL" id="QRWQ01000014">
    <property type="protein sequence ID" value="RGT37019.1"/>
    <property type="molecule type" value="Genomic_DNA"/>
</dbReference>